<comment type="caution">
    <text evidence="3">The sequence shown here is derived from an EMBL/GenBank/DDBJ whole genome shotgun (WGS) entry which is preliminary data.</text>
</comment>
<feature type="region of interest" description="Disordered" evidence="1">
    <location>
        <begin position="114"/>
        <end position="133"/>
    </location>
</feature>
<dbReference type="Proteomes" id="UP000235965">
    <property type="component" value="Unassembled WGS sequence"/>
</dbReference>
<name>A0A2J7QM68_9NEOP</name>
<reference evidence="3 4" key="1">
    <citation type="submission" date="2017-12" db="EMBL/GenBank/DDBJ databases">
        <title>Hemimetabolous genomes reveal molecular basis of termite eusociality.</title>
        <authorList>
            <person name="Harrison M.C."/>
            <person name="Jongepier E."/>
            <person name="Robertson H.M."/>
            <person name="Arning N."/>
            <person name="Bitard-Feildel T."/>
            <person name="Chao H."/>
            <person name="Childers C.P."/>
            <person name="Dinh H."/>
            <person name="Doddapaneni H."/>
            <person name="Dugan S."/>
            <person name="Gowin J."/>
            <person name="Greiner C."/>
            <person name="Han Y."/>
            <person name="Hu H."/>
            <person name="Hughes D.S.T."/>
            <person name="Huylmans A.-K."/>
            <person name="Kemena C."/>
            <person name="Kremer L.P.M."/>
            <person name="Lee S.L."/>
            <person name="Lopez-Ezquerra A."/>
            <person name="Mallet L."/>
            <person name="Monroy-Kuhn J.M."/>
            <person name="Moser A."/>
            <person name="Murali S.C."/>
            <person name="Muzny D.M."/>
            <person name="Otani S."/>
            <person name="Piulachs M.-D."/>
            <person name="Poelchau M."/>
            <person name="Qu J."/>
            <person name="Schaub F."/>
            <person name="Wada-Katsumata A."/>
            <person name="Worley K.C."/>
            <person name="Xie Q."/>
            <person name="Ylla G."/>
            <person name="Poulsen M."/>
            <person name="Gibbs R.A."/>
            <person name="Schal C."/>
            <person name="Richards S."/>
            <person name="Belles X."/>
            <person name="Korb J."/>
            <person name="Bornberg-Bauer E."/>
        </authorList>
    </citation>
    <scope>NUCLEOTIDE SEQUENCE [LARGE SCALE GENOMIC DNA]</scope>
    <source>
        <tissue evidence="3">Whole body</tissue>
    </source>
</reference>
<dbReference type="InterPro" id="IPR029526">
    <property type="entry name" value="PGBD"/>
</dbReference>
<evidence type="ECO:0000313" key="3">
    <source>
        <dbReference type="EMBL" id="PNF29691.1"/>
    </source>
</evidence>
<gene>
    <name evidence="3" type="ORF">B7P43_G13061</name>
</gene>
<evidence type="ECO:0000256" key="1">
    <source>
        <dbReference type="SAM" id="MobiDB-lite"/>
    </source>
</evidence>
<dbReference type="STRING" id="105785.A0A2J7QM68"/>
<dbReference type="PANTHER" id="PTHR46599:SF3">
    <property type="entry name" value="PIGGYBAC TRANSPOSABLE ELEMENT-DERIVED PROTEIN 4"/>
    <property type="match status" value="1"/>
</dbReference>
<dbReference type="AlphaFoldDB" id="A0A2J7QM68"/>
<dbReference type="EMBL" id="NEVH01013215">
    <property type="protein sequence ID" value="PNF29691.1"/>
    <property type="molecule type" value="Genomic_DNA"/>
</dbReference>
<evidence type="ECO:0000313" key="4">
    <source>
        <dbReference type="Proteomes" id="UP000235965"/>
    </source>
</evidence>
<organism evidence="3 4">
    <name type="scientific">Cryptotermes secundus</name>
    <dbReference type="NCBI Taxonomy" id="105785"/>
    <lineage>
        <taxon>Eukaryota</taxon>
        <taxon>Metazoa</taxon>
        <taxon>Ecdysozoa</taxon>
        <taxon>Arthropoda</taxon>
        <taxon>Hexapoda</taxon>
        <taxon>Insecta</taxon>
        <taxon>Pterygota</taxon>
        <taxon>Neoptera</taxon>
        <taxon>Polyneoptera</taxon>
        <taxon>Dictyoptera</taxon>
        <taxon>Blattodea</taxon>
        <taxon>Blattoidea</taxon>
        <taxon>Termitoidae</taxon>
        <taxon>Kalotermitidae</taxon>
        <taxon>Cryptotermitinae</taxon>
        <taxon>Cryptotermes</taxon>
    </lineage>
</organism>
<dbReference type="Pfam" id="PF13843">
    <property type="entry name" value="DDE_Tnp_1_7"/>
    <property type="match status" value="1"/>
</dbReference>
<feature type="region of interest" description="Disordered" evidence="1">
    <location>
        <begin position="60"/>
        <end position="106"/>
    </location>
</feature>
<protein>
    <recommendedName>
        <fullName evidence="2">PiggyBac transposable element-derived protein domain-containing protein</fullName>
    </recommendedName>
</protein>
<sequence length="331" mass="36723">MTTLCSLSHSKVPLFKSKLLCVRQDTLSVNMAQRRKQMKAARALGEEEICDLISDELSDLPTASSSDSEGSVSGSDRGPQNIVTRRESEIDSESSDESASASIAGTATWGKVDKTPTLGKVTGDPGVRQMPSDPTQVSEVAELFFGFLGGEGFIFERIILGNSKHGLLVHVVMESTSGYAGNLEIYSGKGKKLQETIVSILDPYLDQNYHVYQDNFYNSVATAEYLLSRKVHICGTIRVNRGLPPDLKEECKSLKRGDTTFRRKGDILLQSWRDTHVVNMISTIHNSSMIDVQRRHGQVKKPVCISEYNMFMKELIEPISTWPIILFLGKQ</sequence>
<dbReference type="InParanoid" id="A0A2J7QM68"/>
<keyword evidence="4" id="KW-1185">Reference proteome</keyword>
<feature type="compositionally biased region" description="Low complexity" evidence="1">
    <location>
        <begin position="64"/>
        <end position="76"/>
    </location>
</feature>
<evidence type="ECO:0000259" key="2">
    <source>
        <dbReference type="Pfam" id="PF13843"/>
    </source>
</evidence>
<accession>A0A2J7QM68</accession>
<dbReference type="EMBL" id="NEVH01013215">
    <property type="protein sequence ID" value="PNF29692.1"/>
    <property type="molecule type" value="Genomic_DNA"/>
</dbReference>
<feature type="domain" description="PiggyBac transposable element-derived protein" evidence="2">
    <location>
        <begin position="153"/>
        <end position="313"/>
    </location>
</feature>
<proteinExistence type="predicted"/>
<dbReference type="PANTHER" id="PTHR46599">
    <property type="entry name" value="PIGGYBAC TRANSPOSABLE ELEMENT-DERIVED PROTEIN 4"/>
    <property type="match status" value="1"/>
</dbReference>